<evidence type="ECO:0000313" key="8">
    <source>
        <dbReference type="Proteomes" id="UP000193303"/>
    </source>
</evidence>
<feature type="domain" description="Core-binding (CB)" evidence="6">
    <location>
        <begin position="55"/>
        <end position="134"/>
    </location>
</feature>
<dbReference type="InterPro" id="IPR002104">
    <property type="entry name" value="Integrase_catalytic"/>
</dbReference>
<dbReference type="Gene3D" id="1.10.443.10">
    <property type="entry name" value="Intergrase catalytic core"/>
    <property type="match status" value="1"/>
</dbReference>
<dbReference type="InterPro" id="IPR050090">
    <property type="entry name" value="Tyrosine_recombinase_XerCD"/>
</dbReference>
<organism evidence="7 8">
    <name type="scientific">Neisseria dumasiana</name>
    <dbReference type="NCBI Taxonomy" id="1931275"/>
    <lineage>
        <taxon>Bacteria</taxon>
        <taxon>Pseudomonadati</taxon>
        <taxon>Pseudomonadota</taxon>
        <taxon>Betaproteobacteria</taxon>
        <taxon>Neisseriales</taxon>
        <taxon>Neisseriaceae</taxon>
        <taxon>Neisseria</taxon>
    </lineage>
</organism>
<dbReference type="Proteomes" id="UP000193303">
    <property type="component" value="Unassembled WGS sequence"/>
</dbReference>
<protein>
    <submittedName>
        <fullName evidence="7">Integrase</fullName>
    </submittedName>
</protein>
<name>A0A1X3DKX4_9NEIS</name>
<dbReference type="GO" id="GO:0006310">
    <property type="term" value="P:DNA recombination"/>
    <property type="evidence" value="ECO:0007669"/>
    <property type="project" value="UniProtKB-KW"/>
</dbReference>
<dbReference type="OrthoDB" id="662444at2"/>
<dbReference type="PANTHER" id="PTHR30349">
    <property type="entry name" value="PHAGE INTEGRASE-RELATED"/>
    <property type="match status" value="1"/>
</dbReference>
<dbReference type="SUPFAM" id="SSF56349">
    <property type="entry name" value="DNA breaking-rejoining enzymes"/>
    <property type="match status" value="1"/>
</dbReference>
<dbReference type="AlphaFoldDB" id="A0A1X3DKX4"/>
<keyword evidence="1" id="KW-0229">DNA integration</keyword>
<dbReference type="RefSeq" id="WP_085358091.1">
    <property type="nucleotide sequence ID" value="NZ_MTAB01000003.1"/>
</dbReference>
<dbReference type="GO" id="GO:0003677">
    <property type="term" value="F:DNA binding"/>
    <property type="evidence" value="ECO:0007669"/>
    <property type="project" value="UniProtKB-UniRule"/>
</dbReference>
<dbReference type="PROSITE" id="PS51898">
    <property type="entry name" value="TYR_RECOMBINASE"/>
    <property type="match status" value="1"/>
</dbReference>
<evidence type="ECO:0000313" key="7">
    <source>
        <dbReference type="EMBL" id="OSI24665.1"/>
    </source>
</evidence>
<comment type="caution">
    <text evidence="7">The sequence shown here is derived from an EMBL/GenBank/DDBJ whole genome shotgun (WGS) entry which is preliminary data.</text>
</comment>
<evidence type="ECO:0000256" key="4">
    <source>
        <dbReference type="PROSITE-ProRule" id="PRU01248"/>
    </source>
</evidence>
<evidence type="ECO:0000256" key="3">
    <source>
        <dbReference type="ARBA" id="ARBA00023172"/>
    </source>
</evidence>
<dbReference type="Pfam" id="PF00589">
    <property type="entry name" value="Phage_integrase"/>
    <property type="match status" value="2"/>
</dbReference>
<dbReference type="GO" id="GO:0015074">
    <property type="term" value="P:DNA integration"/>
    <property type="evidence" value="ECO:0007669"/>
    <property type="project" value="UniProtKB-KW"/>
</dbReference>
<evidence type="ECO:0000256" key="1">
    <source>
        <dbReference type="ARBA" id="ARBA00022908"/>
    </source>
</evidence>
<dbReference type="EMBL" id="MTAB01000003">
    <property type="protein sequence ID" value="OSI24665.1"/>
    <property type="molecule type" value="Genomic_DNA"/>
</dbReference>
<dbReference type="InterPro" id="IPR044068">
    <property type="entry name" value="CB"/>
</dbReference>
<feature type="domain" description="Tyr recombinase" evidence="5">
    <location>
        <begin position="156"/>
        <end position="329"/>
    </location>
</feature>
<evidence type="ECO:0000256" key="2">
    <source>
        <dbReference type="ARBA" id="ARBA00023125"/>
    </source>
</evidence>
<dbReference type="PROSITE" id="PS51900">
    <property type="entry name" value="CB"/>
    <property type="match status" value="1"/>
</dbReference>
<sequence>MASISKRNGKYLVRVRLRGNTQTKTFRTAAEAKAWAAQTEADINNRALGITPKNQTLRDLIERYKREITPTKRGSRSEDIRLTRFLRDKICDIKTSEIMPHHFAEWRDKRLKEVQAPSVARELTTVSAVLNHAMREWQLINDNPILKIARPKHNPDRTRRPTAEEIRRICLHLEYDEMQQPAMQKQRVALAFLFAIETAMRAGEICNIEWQHVDLSRRVVHLPQTKNGSSRDVPLSRRAVALLEKLKPLDLSPAFGLGAEPLSTVFRRTTRALEINDLHFHDSRREALTRMAKKVNVMDLAKISGHKDVKILLNTYYAPDASSLADLLD</sequence>
<keyword evidence="2 4" id="KW-0238">DNA-binding</keyword>
<dbReference type="CDD" id="cd00796">
    <property type="entry name" value="INT_Rci_Hp1_C"/>
    <property type="match status" value="1"/>
</dbReference>
<proteinExistence type="predicted"/>
<dbReference type="InterPro" id="IPR010998">
    <property type="entry name" value="Integrase_recombinase_N"/>
</dbReference>
<dbReference type="PANTHER" id="PTHR30349:SF94">
    <property type="entry name" value="INTEGRASE_RECOMBINASE HI_1414-RELATED"/>
    <property type="match status" value="1"/>
</dbReference>
<gene>
    <name evidence="7" type="ORF">BV912_02085</name>
</gene>
<evidence type="ECO:0000259" key="5">
    <source>
        <dbReference type="PROSITE" id="PS51898"/>
    </source>
</evidence>
<evidence type="ECO:0000259" key="6">
    <source>
        <dbReference type="PROSITE" id="PS51900"/>
    </source>
</evidence>
<reference evidence="8" key="1">
    <citation type="submission" date="2017-01" db="EMBL/GenBank/DDBJ databases">
        <authorList>
            <person name="Mah S.A."/>
            <person name="Swanson W.J."/>
            <person name="Moy G.W."/>
            <person name="Vacquier V.D."/>
        </authorList>
    </citation>
    <scope>NUCLEOTIDE SEQUENCE [LARGE SCALE GENOMIC DNA]</scope>
    <source>
        <strain evidence="8">124861</strain>
    </source>
</reference>
<dbReference type="InterPro" id="IPR011010">
    <property type="entry name" value="DNA_brk_join_enz"/>
</dbReference>
<dbReference type="InterPro" id="IPR013762">
    <property type="entry name" value="Integrase-like_cat_sf"/>
</dbReference>
<accession>A0A1X3DKX4</accession>
<keyword evidence="3" id="KW-0233">DNA recombination</keyword>
<dbReference type="Gene3D" id="1.10.150.130">
    <property type="match status" value="1"/>
</dbReference>